<dbReference type="GO" id="GO:0005886">
    <property type="term" value="C:plasma membrane"/>
    <property type="evidence" value="ECO:0007669"/>
    <property type="project" value="UniProtKB-SubCell"/>
</dbReference>
<evidence type="ECO:0000256" key="1">
    <source>
        <dbReference type="ARBA" id="ARBA00004651"/>
    </source>
</evidence>
<feature type="transmembrane region" description="Helical" evidence="9">
    <location>
        <begin position="322"/>
        <end position="344"/>
    </location>
</feature>
<evidence type="ECO:0000259" key="10">
    <source>
        <dbReference type="PROSITE" id="PS50850"/>
    </source>
</evidence>
<feature type="transmembrane region" description="Helical" evidence="9">
    <location>
        <begin position="20"/>
        <end position="41"/>
    </location>
</feature>
<feature type="transmembrane region" description="Helical" evidence="9">
    <location>
        <begin position="61"/>
        <end position="79"/>
    </location>
</feature>
<keyword evidence="7 9" id="KW-0472">Membrane</keyword>
<feature type="transmembrane region" description="Helical" evidence="9">
    <location>
        <begin position="394"/>
        <end position="414"/>
    </location>
</feature>
<dbReference type="SUPFAM" id="SSF103473">
    <property type="entry name" value="MFS general substrate transporter"/>
    <property type="match status" value="1"/>
</dbReference>
<feature type="transmembrane region" description="Helical" evidence="9">
    <location>
        <begin position="256"/>
        <end position="278"/>
    </location>
</feature>
<evidence type="ECO:0000256" key="9">
    <source>
        <dbReference type="SAM" id="Phobius"/>
    </source>
</evidence>
<keyword evidence="5 9" id="KW-0812">Transmembrane</keyword>
<evidence type="ECO:0000256" key="8">
    <source>
        <dbReference type="ARBA" id="ARBA00023180"/>
    </source>
</evidence>
<dbReference type="Gene3D" id="1.20.1250.20">
    <property type="entry name" value="MFS general substrate transporter like domains"/>
    <property type="match status" value="1"/>
</dbReference>
<keyword evidence="12" id="KW-1185">Reference proteome</keyword>
<accession>A0A9N9STF0</accession>
<dbReference type="InterPro" id="IPR003663">
    <property type="entry name" value="Sugar/inositol_transpt"/>
</dbReference>
<evidence type="ECO:0000256" key="3">
    <source>
        <dbReference type="ARBA" id="ARBA00022475"/>
    </source>
</evidence>
<evidence type="ECO:0000313" key="12">
    <source>
        <dbReference type="Proteomes" id="UP001153709"/>
    </source>
</evidence>
<dbReference type="InterPro" id="IPR050549">
    <property type="entry name" value="MFS_Trehalose_Transporter"/>
</dbReference>
<dbReference type="Pfam" id="PF00083">
    <property type="entry name" value="Sugar_tr"/>
    <property type="match status" value="1"/>
</dbReference>
<protein>
    <recommendedName>
        <fullName evidence="10">Major facilitator superfamily (MFS) profile domain-containing protein</fullName>
    </recommendedName>
</protein>
<dbReference type="PRINTS" id="PR00171">
    <property type="entry name" value="SUGRTRNSPORT"/>
</dbReference>
<evidence type="ECO:0000256" key="6">
    <source>
        <dbReference type="ARBA" id="ARBA00022989"/>
    </source>
</evidence>
<proteinExistence type="predicted"/>
<feature type="transmembrane region" description="Helical" evidence="9">
    <location>
        <begin position="420"/>
        <end position="444"/>
    </location>
</feature>
<dbReference type="FunFam" id="1.20.1250.20:FF:000218">
    <property type="entry name" value="facilitated trehalose transporter Tret1"/>
    <property type="match status" value="1"/>
</dbReference>
<organism evidence="11 12">
    <name type="scientific">Diabrotica balteata</name>
    <name type="common">Banded cucumber beetle</name>
    <dbReference type="NCBI Taxonomy" id="107213"/>
    <lineage>
        <taxon>Eukaryota</taxon>
        <taxon>Metazoa</taxon>
        <taxon>Ecdysozoa</taxon>
        <taxon>Arthropoda</taxon>
        <taxon>Hexapoda</taxon>
        <taxon>Insecta</taxon>
        <taxon>Pterygota</taxon>
        <taxon>Neoptera</taxon>
        <taxon>Endopterygota</taxon>
        <taxon>Coleoptera</taxon>
        <taxon>Polyphaga</taxon>
        <taxon>Cucujiformia</taxon>
        <taxon>Chrysomeloidea</taxon>
        <taxon>Chrysomelidae</taxon>
        <taxon>Galerucinae</taxon>
        <taxon>Diabroticina</taxon>
        <taxon>Diabroticites</taxon>
        <taxon>Diabrotica</taxon>
    </lineage>
</organism>
<evidence type="ECO:0000256" key="2">
    <source>
        <dbReference type="ARBA" id="ARBA00022448"/>
    </source>
</evidence>
<keyword evidence="4" id="KW-0762">Sugar transport</keyword>
<feature type="transmembrane region" description="Helical" evidence="9">
    <location>
        <begin position="298"/>
        <end position="315"/>
    </location>
</feature>
<dbReference type="OrthoDB" id="6133115at2759"/>
<gene>
    <name evidence="11" type="ORF">DIABBA_LOCUS1925</name>
</gene>
<keyword evidence="8" id="KW-0325">Glycoprotein</keyword>
<dbReference type="AlphaFoldDB" id="A0A9N9STF0"/>
<keyword evidence="2" id="KW-0813">Transport</keyword>
<feature type="transmembrane region" description="Helical" evidence="9">
    <location>
        <begin position="91"/>
        <end position="109"/>
    </location>
</feature>
<reference evidence="11" key="1">
    <citation type="submission" date="2022-01" db="EMBL/GenBank/DDBJ databases">
        <authorList>
            <person name="King R."/>
        </authorList>
    </citation>
    <scope>NUCLEOTIDE SEQUENCE</scope>
</reference>
<comment type="subcellular location">
    <subcellularLocation>
        <location evidence="1">Cell membrane</location>
        <topology evidence="1">Multi-pass membrane protein</topology>
    </subcellularLocation>
</comment>
<dbReference type="PANTHER" id="PTHR48021">
    <property type="match status" value="1"/>
</dbReference>
<evidence type="ECO:0000256" key="7">
    <source>
        <dbReference type="ARBA" id="ARBA00023136"/>
    </source>
</evidence>
<evidence type="ECO:0000313" key="11">
    <source>
        <dbReference type="EMBL" id="CAG9827976.1"/>
    </source>
</evidence>
<keyword evidence="6 9" id="KW-1133">Transmembrane helix</keyword>
<feature type="domain" description="Major facilitator superfamily (MFS) profile" evidence="10">
    <location>
        <begin position="18"/>
        <end position="448"/>
    </location>
</feature>
<name>A0A9N9STF0_DIABA</name>
<sequence>METTLLNGKKIEKEKSWPQVLAILIGAISGFCVGLLFAWSSPFLIKITQDKINYNITEDEASYFNVIQPVSMILSCPIFSTLTDIIGRKRTLLLIIIPHICSWLCSGFAKSVYVFYLSRVCAGFADGCIFASLPTYVGEVANPSVRGTWGNAVSFSLYFGEFMITVIGSYVSVREASYIGIPICLLFFSLFSFMPESPYFYIKKGREDDAKKSLRFLKGKSDVEDDYISLKKDVERQLSESASWIDVIKIRSNRRAILAGIFIRFTQQTAGLNVFYVYTQFIFRQGGGNISHEHASMLLLGVSLILNIIALTFIVKRFGRRVCYLWSLIGTGILLYIMGTYYYLKDNSTLNLLSFRWMPITTMMVYQVFASFGVATIPTLMLSELFSASVKSKAMAILTMTFGLGNFLNNFIFYELNSRIGFFAPFFFFAICNTIAAVMCLFVVPETKGKTLEEIQQELKGKRIIKK</sequence>
<keyword evidence="3" id="KW-1003">Cell membrane</keyword>
<evidence type="ECO:0000256" key="4">
    <source>
        <dbReference type="ARBA" id="ARBA00022597"/>
    </source>
</evidence>
<dbReference type="PANTHER" id="PTHR48021:SF46">
    <property type="entry name" value="MAJOR FACILITATOR SUPERFAMILY (MFS) PROFILE DOMAIN-CONTAINING PROTEIN"/>
    <property type="match status" value="1"/>
</dbReference>
<dbReference type="InterPro" id="IPR005828">
    <property type="entry name" value="MFS_sugar_transport-like"/>
</dbReference>
<feature type="transmembrane region" description="Helical" evidence="9">
    <location>
        <begin position="364"/>
        <end position="382"/>
    </location>
</feature>
<dbReference type="InterPro" id="IPR036259">
    <property type="entry name" value="MFS_trans_sf"/>
</dbReference>
<dbReference type="GO" id="GO:0022857">
    <property type="term" value="F:transmembrane transporter activity"/>
    <property type="evidence" value="ECO:0007669"/>
    <property type="project" value="InterPro"/>
</dbReference>
<dbReference type="EMBL" id="OU898276">
    <property type="protein sequence ID" value="CAG9827976.1"/>
    <property type="molecule type" value="Genomic_DNA"/>
</dbReference>
<feature type="transmembrane region" description="Helical" evidence="9">
    <location>
        <begin position="149"/>
        <end position="170"/>
    </location>
</feature>
<feature type="transmembrane region" description="Helical" evidence="9">
    <location>
        <begin position="176"/>
        <end position="194"/>
    </location>
</feature>
<evidence type="ECO:0000256" key="5">
    <source>
        <dbReference type="ARBA" id="ARBA00022692"/>
    </source>
</evidence>
<dbReference type="Proteomes" id="UP001153709">
    <property type="component" value="Chromosome 1"/>
</dbReference>
<dbReference type="PROSITE" id="PS50850">
    <property type="entry name" value="MFS"/>
    <property type="match status" value="1"/>
</dbReference>
<dbReference type="InterPro" id="IPR020846">
    <property type="entry name" value="MFS_dom"/>
</dbReference>